<gene>
    <name evidence="1" type="ORF">LSINAPIS_LOCUS3122</name>
</gene>
<protein>
    <submittedName>
        <fullName evidence="1">Uncharacterized protein</fullName>
    </submittedName>
</protein>
<dbReference type="PANTHER" id="PTHR12948:SF3">
    <property type="entry name" value="NEDD8 ULTIMATE BUSTER 1"/>
    <property type="match status" value="1"/>
</dbReference>
<proteinExistence type="predicted"/>
<organism evidence="1 2">
    <name type="scientific">Leptidea sinapis</name>
    <dbReference type="NCBI Taxonomy" id="189913"/>
    <lineage>
        <taxon>Eukaryota</taxon>
        <taxon>Metazoa</taxon>
        <taxon>Ecdysozoa</taxon>
        <taxon>Arthropoda</taxon>
        <taxon>Hexapoda</taxon>
        <taxon>Insecta</taxon>
        <taxon>Pterygota</taxon>
        <taxon>Neoptera</taxon>
        <taxon>Endopterygota</taxon>
        <taxon>Lepidoptera</taxon>
        <taxon>Glossata</taxon>
        <taxon>Ditrysia</taxon>
        <taxon>Papilionoidea</taxon>
        <taxon>Pieridae</taxon>
        <taxon>Dismorphiinae</taxon>
        <taxon>Leptidea</taxon>
    </lineage>
</organism>
<keyword evidence="2" id="KW-1185">Reference proteome</keyword>
<dbReference type="EMBL" id="FZQP02000726">
    <property type="protein sequence ID" value="VVC90142.1"/>
    <property type="molecule type" value="Genomic_DNA"/>
</dbReference>
<dbReference type="InterPro" id="IPR039749">
    <property type="entry name" value="NUB1"/>
</dbReference>
<dbReference type="GO" id="GO:2000058">
    <property type="term" value="P:regulation of ubiquitin-dependent protein catabolic process"/>
    <property type="evidence" value="ECO:0007669"/>
    <property type="project" value="TreeGrafter"/>
</dbReference>
<name>A0A5E4PXJ2_9NEOP</name>
<evidence type="ECO:0000313" key="2">
    <source>
        <dbReference type="Proteomes" id="UP000324832"/>
    </source>
</evidence>
<accession>A0A5E4PXJ2</accession>
<sequence length="200" mass="22524">MSCQNIGRLKSNKQNIPGGKCFLSIYVIITAESPEQVKKEDNMYMEMKETLDDATLLSEYVDELADDEEYMRLEDQSGNTIELPRAEKRALSVGLAMHSRGRAAIKKHDYSLALVLLLEADRQLSECRSQILSSVDNWAVLQLDIAWCYLCLRSLQKRACTVHAAILTAGYCGLPSEQTTGSTCSAREGRERVEQLTRRQ</sequence>
<dbReference type="Proteomes" id="UP000324832">
    <property type="component" value="Unassembled WGS sequence"/>
</dbReference>
<dbReference type="AlphaFoldDB" id="A0A5E4PXJ2"/>
<dbReference type="PANTHER" id="PTHR12948">
    <property type="entry name" value="NEDD8 ULTIMATE BUSTER-1 BS4 PROTEIN"/>
    <property type="match status" value="1"/>
</dbReference>
<evidence type="ECO:0000313" key="1">
    <source>
        <dbReference type="EMBL" id="VVC90142.1"/>
    </source>
</evidence>
<reference evidence="1 2" key="1">
    <citation type="submission" date="2017-07" db="EMBL/GenBank/DDBJ databases">
        <authorList>
            <person name="Talla V."/>
            <person name="Backstrom N."/>
        </authorList>
    </citation>
    <scope>NUCLEOTIDE SEQUENCE [LARGE SCALE GENOMIC DNA]</scope>
</reference>